<name>A0ABZ2KA47_9BACT</name>
<keyword evidence="4" id="KW-1185">Reference proteome</keyword>
<reference evidence="3 4" key="1">
    <citation type="submission" date="2021-12" db="EMBL/GenBank/DDBJ databases">
        <title>Discovery of the Pendulisporaceae a myxobacterial family with distinct sporulation behavior and unique specialized metabolism.</title>
        <authorList>
            <person name="Garcia R."/>
            <person name="Popoff A."/>
            <person name="Bader C.D."/>
            <person name="Loehr J."/>
            <person name="Walesch S."/>
            <person name="Walt C."/>
            <person name="Boldt J."/>
            <person name="Bunk B."/>
            <person name="Haeckl F.J.F.P.J."/>
            <person name="Gunesch A.P."/>
            <person name="Birkelbach J."/>
            <person name="Nuebel U."/>
            <person name="Pietschmann T."/>
            <person name="Bach T."/>
            <person name="Mueller R."/>
        </authorList>
    </citation>
    <scope>NUCLEOTIDE SEQUENCE [LARGE SCALE GENOMIC DNA]</scope>
    <source>
        <strain evidence="3 4">MSr12523</strain>
    </source>
</reference>
<gene>
    <name evidence="3" type="ORF">LZC95_01680</name>
</gene>
<organism evidence="3 4">
    <name type="scientific">Pendulispora brunnea</name>
    <dbReference type="NCBI Taxonomy" id="2905690"/>
    <lineage>
        <taxon>Bacteria</taxon>
        <taxon>Pseudomonadati</taxon>
        <taxon>Myxococcota</taxon>
        <taxon>Myxococcia</taxon>
        <taxon>Myxococcales</taxon>
        <taxon>Sorangiineae</taxon>
        <taxon>Pendulisporaceae</taxon>
        <taxon>Pendulispora</taxon>
    </lineage>
</organism>
<evidence type="ECO:0000256" key="2">
    <source>
        <dbReference type="SAM" id="SignalP"/>
    </source>
</evidence>
<feature type="region of interest" description="Disordered" evidence="1">
    <location>
        <begin position="27"/>
        <end position="58"/>
    </location>
</feature>
<keyword evidence="2" id="KW-0732">Signal</keyword>
<evidence type="ECO:0000313" key="4">
    <source>
        <dbReference type="Proteomes" id="UP001379533"/>
    </source>
</evidence>
<sequence length="348" mass="36605">MLPYLRSLGLLTFPFALLSVYACSSSDSPSNGDRDAAPPAIDAGPDAHHESDAHPNDDAVCPNQRIEQTSAGPVIVCDDGYPTPPYLHVPAPRPLEGGNREVVGGIASATSFRDAQGNDYALPDGMARAETWDKASHEYQADHLYRATVDSAGKVTKLVRFAKAADALFFRNWEGRAFEGKIAKRVGDQYETTPSVPVRLRITEVREGLPPGWSAYENGVFVPLAPYNPVHTVAVVENIDHALTSANGPCLAPLSALGAEDPGIKATVRLVRVPSMHSPGANTVVVVLESSSKIPTNMAHTLWAGPADLISASGKVPGDFNAAPHGAPQYGIGLSMAPVTGGGAACTR</sequence>
<dbReference type="EMBL" id="CP089982">
    <property type="protein sequence ID" value="WXA95552.1"/>
    <property type="molecule type" value="Genomic_DNA"/>
</dbReference>
<dbReference type="RefSeq" id="WP_394846157.1">
    <property type="nucleotide sequence ID" value="NZ_CP089982.1"/>
</dbReference>
<feature type="compositionally biased region" description="Basic and acidic residues" evidence="1">
    <location>
        <begin position="45"/>
        <end position="57"/>
    </location>
</feature>
<accession>A0ABZ2KA47</accession>
<protein>
    <submittedName>
        <fullName evidence="3">Uncharacterized protein</fullName>
    </submittedName>
</protein>
<feature type="chain" id="PRO_5045545745" evidence="2">
    <location>
        <begin position="23"/>
        <end position="348"/>
    </location>
</feature>
<dbReference type="Proteomes" id="UP001379533">
    <property type="component" value="Chromosome"/>
</dbReference>
<proteinExistence type="predicted"/>
<evidence type="ECO:0000313" key="3">
    <source>
        <dbReference type="EMBL" id="WXA95552.1"/>
    </source>
</evidence>
<feature type="signal peptide" evidence="2">
    <location>
        <begin position="1"/>
        <end position="22"/>
    </location>
</feature>
<dbReference type="PROSITE" id="PS51257">
    <property type="entry name" value="PROKAR_LIPOPROTEIN"/>
    <property type="match status" value="1"/>
</dbReference>
<evidence type="ECO:0000256" key="1">
    <source>
        <dbReference type="SAM" id="MobiDB-lite"/>
    </source>
</evidence>